<evidence type="ECO:0000256" key="6">
    <source>
        <dbReference type="RuleBase" id="RU004355"/>
    </source>
</evidence>
<dbReference type="GO" id="GO:0009318">
    <property type="term" value="C:exodeoxyribonuclease VII complex"/>
    <property type="evidence" value="ECO:0007669"/>
    <property type="project" value="UniProtKB-UniRule"/>
</dbReference>
<evidence type="ECO:0000256" key="2">
    <source>
        <dbReference type="ARBA" id="ARBA00022722"/>
    </source>
</evidence>
<dbReference type="PANTHER" id="PTHR30008:SF0">
    <property type="entry name" value="EXODEOXYRIBONUCLEASE 7 LARGE SUBUNIT"/>
    <property type="match status" value="1"/>
</dbReference>
<dbReference type="AlphaFoldDB" id="A0A317CPB5"/>
<feature type="coiled-coil region" evidence="7">
    <location>
        <begin position="328"/>
        <end position="378"/>
    </location>
</feature>
<proteinExistence type="inferred from homology"/>
<dbReference type="GO" id="GO:0008855">
    <property type="term" value="F:exodeoxyribonuclease VII activity"/>
    <property type="evidence" value="ECO:0007669"/>
    <property type="project" value="UniProtKB-UniRule"/>
</dbReference>
<evidence type="ECO:0000313" key="11">
    <source>
        <dbReference type="Proteomes" id="UP000245539"/>
    </source>
</evidence>
<keyword evidence="7" id="KW-0175">Coiled coil</keyword>
<comment type="subcellular location">
    <subcellularLocation>
        <location evidence="5 6">Cytoplasm</location>
    </subcellularLocation>
</comment>
<comment type="similarity">
    <text evidence="5 6">Belongs to the XseA family.</text>
</comment>
<dbReference type="Pfam" id="PF13742">
    <property type="entry name" value="tRNA_anti_2"/>
    <property type="match status" value="1"/>
</dbReference>
<dbReference type="Pfam" id="PF02601">
    <property type="entry name" value="Exonuc_VII_L"/>
    <property type="match status" value="1"/>
</dbReference>
<dbReference type="PANTHER" id="PTHR30008">
    <property type="entry name" value="EXODEOXYRIBONUCLEASE 7 LARGE SUBUNIT"/>
    <property type="match status" value="1"/>
</dbReference>
<dbReference type="HAMAP" id="MF_00378">
    <property type="entry name" value="Exonuc_7_L"/>
    <property type="match status" value="1"/>
</dbReference>
<feature type="domain" description="Exonuclease VII large subunit C-terminal" evidence="8">
    <location>
        <begin position="127"/>
        <end position="442"/>
    </location>
</feature>
<evidence type="ECO:0000256" key="4">
    <source>
        <dbReference type="ARBA" id="ARBA00022839"/>
    </source>
</evidence>
<dbReference type="OrthoDB" id="9802795at2"/>
<keyword evidence="11" id="KW-1185">Reference proteome</keyword>
<dbReference type="NCBIfam" id="TIGR00237">
    <property type="entry name" value="xseA"/>
    <property type="match status" value="1"/>
</dbReference>
<dbReference type="EC" id="3.1.11.6" evidence="5"/>
<dbReference type="GO" id="GO:0003676">
    <property type="term" value="F:nucleic acid binding"/>
    <property type="evidence" value="ECO:0007669"/>
    <property type="project" value="InterPro"/>
</dbReference>
<protein>
    <recommendedName>
        <fullName evidence="5">Exodeoxyribonuclease 7 large subunit</fullName>
        <ecNumber evidence="5">3.1.11.6</ecNumber>
    </recommendedName>
    <alternativeName>
        <fullName evidence="5">Exodeoxyribonuclease VII large subunit</fullName>
        <shortName evidence="5">Exonuclease VII large subunit</shortName>
    </alternativeName>
</protein>
<comment type="caution">
    <text evidence="10">The sequence shown here is derived from an EMBL/GenBank/DDBJ whole genome shotgun (WGS) entry which is preliminary data.</text>
</comment>
<evidence type="ECO:0000259" key="8">
    <source>
        <dbReference type="Pfam" id="PF02601"/>
    </source>
</evidence>
<keyword evidence="3 5" id="KW-0378">Hydrolase</keyword>
<reference evidence="10 11" key="1">
    <citation type="submission" date="2018-05" db="EMBL/GenBank/DDBJ databases">
        <title>Leucothrix arctica sp. nov., isolated from Arctic seawater.</title>
        <authorList>
            <person name="Choi A."/>
            <person name="Baek K."/>
        </authorList>
    </citation>
    <scope>NUCLEOTIDE SEQUENCE [LARGE SCALE GENOMIC DNA]</scope>
    <source>
        <strain evidence="10 11">JCM 18388</strain>
    </source>
</reference>
<evidence type="ECO:0000313" key="10">
    <source>
        <dbReference type="EMBL" id="PWR00357.1"/>
    </source>
</evidence>
<gene>
    <name evidence="5" type="primary">xseA</name>
    <name evidence="10" type="ORF">DKW60_02035</name>
</gene>
<feature type="domain" description="OB-fold nucleic acid binding" evidence="9">
    <location>
        <begin position="12"/>
        <end position="104"/>
    </location>
</feature>
<dbReference type="EMBL" id="QGKM01000004">
    <property type="protein sequence ID" value="PWR00357.1"/>
    <property type="molecule type" value="Genomic_DNA"/>
</dbReference>
<sequence length="450" mass="50290">MSILNEHRTVLGVSELNAEVALMLSQSFGLVWLEGEISNFSRPASGHFYFSLKDQKAQVRCAMFRNRNMALRLKPANGMKVMVRARVGLYEPRGEFQIIVEHMEEAGAGELQRQFEELKASLAASGLFDADRKKTLPKLPSAIGVITSPSGAAIRDILQVLERRAPQIPVYIYPVAVQGKAAAKEIESAIIRANTDKRCDLLIVGRGGGSIEDLWSFNERNVAMAIHDSALPIISAVGHEVDVTIADFVADVRAATPSVAAELAAPDMQELRQTTALQRHRLVRSMERFVSQRYQALQLSQQRLENQKPAYHLQQQKQRLDEVSMRGVRAMNLYLERQNVKLKQLEAKLQSNAPAFRLERQKQRHSQLDSRLNQVMKQILERESGKFSVLASRLNGVSPLNTLQRGYSITQDAESGEVLQSTRQISVGQQVKVRLQDGSIEADVTTVNNE</sequence>
<comment type="subunit">
    <text evidence="5">Heterooligomer composed of large and small subunits.</text>
</comment>
<dbReference type="InterPro" id="IPR020579">
    <property type="entry name" value="Exonuc_VII_lsu_C"/>
</dbReference>
<name>A0A317CPB5_9GAMM</name>
<dbReference type="Proteomes" id="UP000245539">
    <property type="component" value="Unassembled WGS sequence"/>
</dbReference>
<evidence type="ECO:0000256" key="1">
    <source>
        <dbReference type="ARBA" id="ARBA00022490"/>
    </source>
</evidence>
<dbReference type="InterPro" id="IPR003753">
    <property type="entry name" value="Exonuc_VII_L"/>
</dbReference>
<comment type="catalytic activity">
    <reaction evidence="5 6">
        <text>Exonucleolytic cleavage in either 5'- to 3'- or 3'- to 5'-direction to yield nucleoside 5'-phosphates.</text>
        <dbReference type="EC" id="3.1.11.6"/>
    </reaction>
</comment>
<dbReference type="InterPro" id="IPR025824">
    <property type="entry name" value="OB-fold_nuc-bd_dom"/>
</dbReference>
<accession>A0A317CPB5</accession>
<dbReference type="GO" id="GO:0006308">
    <property type="term" value="P:DNA catabolic process"/>
    <property type="evidence" value="ECO:0007669"/>
    <property type="project" value="UniProtKB-UniRule"/>
</dbReference>
<dbReference type="CDD" id="cd04489">
    <property type="entry name" value="ExoVII_LU_OBF"/>
    <property type="match status" value="1"/>
</dbReference>
<dbReference type="GO" id="GO:0005737">
    <property type="term" value="C:cytoplasm"/>
    <property type="evidence" value="ECO:0007669"/>
    <property type="project" value="UniProtKB-SubCell"/>
</dbReference>
<comment type="function">
    <text evidence="5">Bidirectionally degrades single-stranded DNA into large acid-insoluble oligonucleotides, which are then degraded further into small acid-soluble oligonucleotides.</text>
</comment>
<keyword evidence="1 5" id="KW-0963">Cytoplasm</keyword>
<organism evidence="10 11">
    <name type="scientific">Leucothrix pacifica</name>
    <dbReference type="NCBI Taxonomy" id="1247513"/>
    <lineage>
        <taxon>Bacteria</taxon>
        <taxon>Pseudomonadati</taxon>
        <taxon>Pseudomonadota</taxon>
        <taxon>Gammaproteobacteria</taxon>
        <taxon>Thiotrichales</taxon>
        <taxon>Thiotrichaceae</taxon>
        <taxon>Leucothrix</taxon>
    </lineage>
</organism>
<evidence type="ECO:0000256" key="7">
    <source>
        <dbReference type="SAM" id="Coils"/>
    </source>
</evidence>
<evidence type="ECO:0000256" key="3">
    <source>
        <dbReference type="ARBA" id="ARBA00022801"/>
    </source>
</evidence>
<evidence type="ECO:0000259" key="9">
    <source>
        <dbReference type="Pfam" id="PF13742"/>
    </source>
</evidence>
<keyword evidence="4 5" id="KW-0269">Exonuclease</keyword>
<evidence type="ECO:0000256" key="5">
    <source>
        <dbReference type="HAMAP-Rule" id="MF_00378"/>
    </source>
</evidence>
<keyword evidence="2 5" id="KW-0540">Nuclease</keyword>